<dbReference type="CDD" id="cd03185">
    <property type="entry name" value="GST_C_Tau"/>
    <property type="match status" value="1"/>
</dbReference>
<dbReference type="SFLD" id="SFLDS00019">
    <property type="entry name" value="Glutathione_Transferase_(cytos"/>
    <property type="match status" value="1"/>
</dbReference>
<dbReference type="CDD" id="cd03058">
    <property type="entry name" value="GST_N_Tau"/>
    <property type="match status" value="1"/>
</dbReference>
<organism evidence="7 8">
    <name type="scientific">Solanum tuberosum</name>
    <name type="common">Potato</name>
    <dbReference type="NCBI Taxonomy" id="4113"/>
    <lineage>
        <taxon>Eukaryota</taxon>
        <taxon>Viridiplantae</taxon>
        <taxon>Streptophyta</taxon>
        <taxon>Embryophyta</taxon>
        <taxon>Tracheophyta</taxon>
        <taxon>Spermatophyta</taxon>
        <taxon>Magnoliopsida</taxon>
        <taxon>eudicotyledons</taxon>
        <taxon>Gunneridae</taxon>
        <taxon>Pentapetalae</taxon>
        <taxon>asterids</taxon>
        <taxon>lamiids</taxon>
        <taxon>Solanales</taxon>
        <taxon>Solanaceae</taxon>
        <taxon>Solanoideae</taxon>
        <taxon>Solaneae</taxon>
        <taxon>Solanum</taxon>
    </lineage>
</organism>
<gene>
    <name evidence="7" type="ORF">KY290_035674</name>
</gene>
<accession>A0ABQ7TSE0</accession>
<evidence type="ECO:0000313" key="7">
    <source>
        <dbReference type="EMBL" id="KAH0736969.1"/>
    </source>
</evidence>
<dbReference type="InterPro" id="IPR010987">
    <property type="entry name" value="Glutathione-S-Trfase_C-like"/>
</dbReference>
<dbReference type="SFLD" id="SFLDG00358">
    <property type="entry name" value="Main_(cytGST)"/>
    <property type="match status" value="1"/>
</dbReference>
<evidence type="ECO:0000256" key="3">
    <source>
        <dbReference type="ARBA" id="ARBA00047960"/>
    </source>
</evidence>
<dbReference type="PANTHER" id="PTHR11260:SF739">
    <property type="entry name" value="GLUTATHIONE S-TRANSFERASE-RELATED"/>
    <property type="match status" value="1"/>
</dbReference>
<dbReference type="InterPro" id="IPR004046">
    <property type="entry name" value="GST_C"/>
</dbReference>
<dbReference type="Gene3D" id="1.20.1050.10">
    <property type="match status" value="1"/>
</dbReference>
<feature type="domain" description="GST C-terminal" evidence="6">
    <location>
        <begin position="86"/>
        <end position="219"/>
    </location>
</feature>
<comment type="catalytic activity">
    <reaction evidence="3">
        <text>RX + glutathione = an S-substituted glutathione + a halide anion + H(+)</text>
        <dbReference type="Rhea" id="RHEA:16437"/>
        <dbReference type="ChEBI" id="CHEBI:15378"/>
        <dbReference type="ChEBI" id="CHEBI:16042"/>
        <dbReference type="ChEBI" id="CHEBI:17792"/>
        <dbReference type="ChEBI" id="CHEBI:57925"/>
        <dbReference type="ChEBI" id="CHEBI:90779"/>
        <dbReference type="EC" id="2.5.1.18"/>
    </reaction>
</comment>
<dbReference type="Proteomes" id="UP000826656">
    <property type="component" value="Unassembled WGS sequence"/>
</dbReference>
<proteinExistence type="inferred from homology"/>
<keyword evidence="8" id="KW-1185">Reference proteome</keyword>
<dbReference type="InterPro" id="IPR036249">
    <property type="entry name" value="Thioredoxin-like_sf"/>
</dbReference>
<evidence type="ECO:0000259" key="6">
    <source>
        <dbReference type="PROSITE" id="PS50405"/>
    </source>
</evidence>
<dbReference type="SUPFAM" id="SSF47616">
    <property type="entry name" value="GST C-terminal domain-like"/>
    <property type="match status" value="1"/>
</dbReference>
<sequence length="226" mass="26217">MAQIKLLGFWYSPFTHRVEWALKIKGIEYEYIEEDRYNKSPLLLESNPIYKKVPVLIHNGKPICDSMVILEYIDEIFEGPSILSNDPYDRALARFWAKFLDDKVAAVVNAFLRKGEEHEKAKEEICEMLKILDNELKDKMLFVADKFGYADMAANLVGLWMGFFEEASGVVLATNEKFPNFCTWRDAYINCSQVKEYLPSRFDELLAFYQDRVRAQAPTSATPKNK</sequence>
<reference evidence="7 8" key="1">
    <citation type="journal article" date="2021" name="bioRxiv">
        <title>Chromosome-scale and haplotype-resolved genome assembly of a tetraploid potato cultivar.</title>
        <authorList>
            <person name="Sun H."/>
            <person name="Jiao W.-B."/>
            <person name="Krause K."/>
            <person name="Campoy J.A."/>
            <person name="Goel M."/>
            <person name="Folz-Donahue K."/>
            <person name="Kukat C."/>
            <person name="Huettel B."/>
            <person name="Schneeberger K."/>
        </authorList>
    </citation>
    <scope>NUCLEOTIDE SEQUENCE [LARGE SCALE GENOMIC DNA]</scope>
    <source>
        <strain evidence="7">SolTubOtavaFocal</strain>
        <tissue evidence="7">Leaves</tissue>
    </source>
</reference>
<dbReference type="EMBL" id="JAIVGD010000028">
    <property type="protein sequence ID" value="KAH0736969.1"/>
    <property type="molecule type" value="Genomic_DNA"/>
</dbReference>
<dbReference type="Pfam" id="PF02798">
    <property type="entry name" value="GST_N"/>
    <property type="match status" value="1"/>
</dbReference>
<dbReference type="PROSITE" id="PS50404">
    <property type="entry name" value="GST_NTER"/>
    <property type="match status" value="1"/>
</dbReference>
<keyword evidence="2" id="KW-0808">Transferase</keyword>
<comment type="caution">
    <text evidence="7">The sequence shown here is derived from an EMBL/GenBank/DDBJ whole genome shotgun (WGS) entry which is preliminary data.</text>
</comment>
<dbReference type="InterPro" id="IPR004045">
    <property type="entry name" value="Glutathione_S-Trfase_N"/>
</dbReference>
<evidence type="ECO:0000256" key="4">
    <source>
        <dbReference type="RuleBase" id="RU003494"/>
    </source>
</evidence>
<evidence type="ECO:0000313" key="8">
    <source>
        <dbReference type="Proteomes" id="UP000826656"/>
    </source>
</evidence>
<dbReference type="PROSITE" id="PS50405">
    <property type="entry name" value="GST_CTER"/>
    <property type="match status" value="1"/>
</dbReference>
<dbReference type="InterPro" id="IPR036282">
    <property type="entry name" value="Glutathione-S-Trfase_C_sf"/>
</dbReference>
<feature type="domain" description="GST N-terminal" evidence="5">
    <location>
        <begin position="2"/>
        <end position="81"/>
    </location>
</feature>
<dbReference type="PANTHER" id="PTHR11260">
    <property type="entry name" value="GLUTATHIONE S-TRANSFERASE, GST, SUPERFAMILY, GST DOMAIN CONTAINING"/>
    <property type="match status" value="1"/>
</dbReference>
<name>A0ABQ7TSE0_SOLTU</name>
<dbReference type="InterPro" id="IPR045074">
    <property type="entry name" value="GST_C_Tau"/>
</dbReference>
<protein>
    <recommendedName>
        <fullName evidence="1">glutathione transferase</fullName>
        <ecNumber evidence="1">2.5.1.18</ecNumber>
    </recommendedName>
</protein>
<dbReference type="SFLD" id="SFLDG01152">
    <property type="entry name" value="Main.3:_Omega-_and_Tau-like"/>
    <property type="match status" value="1"/>
</dbReference>
<evidence type="ECO:0000259" key="5">
    <source>
        <dbReference type="PROSITE" id="PS50404"/>
    </source>
</evidence>
<dbReference type="InterPro" id="IPR040079">
    <property type="entry name" value="Glutathione_S-Trfase"/>
</dbReference>
<dbReference type="SUPFAM" id="SSF52833">
    <property type="entry name" value="Thioredoxin-like"/>
    <property type="match status" value="1"/>
</dbReference>
<evidence type="ECO:0000256" key="2">
    <source>
        <dbReference type="ARBA" id="ARBA00022679"/>
    </source>
</evidence>
<comment type="similarity">
    <text evidence="4">Belongs to the GST superfamily.</text>
</comment>
<evidence type="ECO:0000256" key="1">
    <source>
        <dbReference type="ARBA" id="ARBA00012452"/>
    </source>
</evidence>
<dbReference type="InterPro" id="IPR045073">
    <property type="entry name" value="Omega/Tau-like"/>
</dbReference>
<dbReference type="Pfam" id="PF00043">
    <property type="entry name" value="GST_C"/>
    <property type="match status" value="1"/>
</dbReference>
<dbReference type="Gene3D" id="3.40.30.10">
    <property type="entry name" value="Glutaredoxin"/>
    <property type="match status" value="1"/>
</dbReference>
<dbReference type="EC" id="2.5.1.18" evidence="1"/>